<proteinExistence type="predicted"/>
<dbReference type="Gene3D" id="3.30.530.20">
    <property type="match status" value="2"/>
</dbReference>
<keyword evidence="3" id="KW-1185">Reference proteome</keyword>
<gene>
    <name evidence="2" type="ORF">C8Q69DRAFT_450152</name>
</gene>
<protein>
    <recommendedName>
        <fullName evidence="4">Coenzyme Q-binding protein COQ10 START domain-containing protein</fullName>
    </recommendedName>
</protein>
<dbReference type="VEuPathDB" id="FungiDB:C8Q69DRAFT_450152"/>
<sequence length="236" mass="26257">MSKRDLSSLPAPTIPSSKVILHISSSTRIKAPISRIWNTLIDTSTWSEWNSFIPHVTIREQPRSDPSIGDAAAAASSSSSHPDESNEYGNNDNLNNKNKKKNLSPILNPGTKATFHVLMDPKNPGRTTQVHLVISDFQPPSPDAGSEVGGRIARIVWSSDYGSGFKGAVSSWFLYAERVHEIQELDGEERGWIEVRTWEAQRGVLAYVVRYLYGGFLKGCFERWVGDLKVFVERDG</sequence>
<accession>A0A443I528</accession>
<organism evidence="2 3">
    <name type="scientific">Byssochlamys spectabilis</name>
    <name type="common">Paecilomyces variotii</name>
    <dbReference type="NCBI Taxonomy" id="264951"/>
    <lineage>
        <taxon>Eukaryota</taxon>
        <taxon>Fungi</taxon>
        <taxon>Dikarya</taxon>
        <taxon>Ascomycota</taxon>
        <taxon>Pezizomycotina</taxon>
        <taxon>Eurotiomycetes</taxon>
        <taxon>Eurotiomycetidae</taxon>
        <taxon>Eurotiales</taxon>
        <taxon>Thermoascaceae</taxon>
        <taxon>Paecilomyces</taxon>
    </lineage>
</organism>
<dbReference type="EMBL" id="RCNU01000001">
    <property type="protein sequence ID" value="RWQ99193.1"/>
    <property type="molecule type" value="Genomic_DNA"/>
</dbReference>
<feature type="compositionally biased region" description="Low complexity" evidence="1">
    <location>
        <begin position="71"/>
        <end position="80"/>
    </location>
</feature>
<name>A0A443I528_BYSSP</name>
<dbReference type="Proteomes" id="UP000283841">
    <property type="component" value="Unassembled WGS sequence"/>
</dbReference>
<dbReference type="SUPFAM" id="SSF55961">
    <property type="entry name" value="Bet v1-like"/>
    <property type="match status" value="1"/>
</dbReference>
<dbReference type="CDD" id="cd07822">
    <property type="entry name" value="SRPBCC_4"/>
    <property type="match status" value="1"/>
</dbReference>
<dbReference type="AlphaFoldDB" id="A0A443I528"/>
<reference evidence="2 3" key="1">
    <citation type="journal article" date="2018" name="Front. Microbiol.">
        <title>Genomic and genetic insights into a cosmopolitan fungus, Paecilomyces variotii (Eurotiales).</title>
        <authorList>
            <person name="Urquhart A.S."/>
            <person name="Mondo S.J."/>
            <person name="Makela M.R."/>
            <person name="Hane J.K."/>
            <person name="Wiebenga A."/>
            <person name="He G."/>
            <person name="Mihaltcheva S."/>
            <person name="Pangilinan J."/>
            <person name="Lipzen A."/>
            <person name="Barry K."/>
            <person name="de Vries R.P."/>
            <person name="Grigoriev I.V."/>
            <person name="Idnurm A."/>
        </authorList>
    </citation>
    <scope>NUCLEOTIDE SEQUENCE [LARGE SCALE GENOMIC DNA]</scope>
    <source>
        <strain evidence="2 3">CBS 101075</strain>
    </source>
</reference>
<dbReference type="InterPro" id="IPR023393">
    <property type="entry name" value="START-like_dom_sf"/>
</dbReference>
<feature type="region of interest" description="Disordered" evidence="1">
    <location>
        <begin position="60"/>
        <end position="106"/>
    </location>
</feature>
<comment type="caution">
    <text evidence="2">The sequence shown here is derived from an EMBL/GenBank/DDBJ whole genome shotgun (WGS) entry which is preliminary data.</text>
</comment>
<evidence type="ECO:0008006" key="4">
    <source>
        <dbReference type="Google" id="ProtNLM"/>
    </source>
</evidence>
<evidence type="ECO:0000256" key="1">
    <source>
        <dbReference type="SAM" id="MobiDB-lite"/>
    </source>
</evidence>
<evidence type="ECO:0000313" key="2">
    <source>
        <dbReference type="EMBL" id="RWQ99193.1"/>
    </source>
</evidence>
<evidence type="ECO:0000313" key="3">
    <source>
        <dbReference type="Proteomes" id="UP000283841"/>
    </source>
</evidence>
<dbReference type="RefSeq" id="XP_028488838.1">
    <property type="nucleotide sequence ID" value="XM_028629417.1"/>
</dbReference>
<dbReference type="GeneID" id="39598694"/>